<evidence type="ECO:0000256" key="3">
    <source>
        <dbReference type="PIRSR" id="PIRSR037505-2"/>
    </source>
</evidence>
<evidence type="ECO:0000256" key="2">
    <source>
        <dbReference type="ARBA" id="ARBA00022679"/>
    </source>
</evidence>
<dbReference type="GO" id="GO:0032259">
    <property type="term" value="P:methylation"/>
    <property type="evidence" value="ECO:0007669"/>
    <property type="project" value="UniProtKB-KW"/>
</dbReference>
<dbReference type="OrthoDB" id="9803687at2"/>
<feature type="binding site" evidence="3 4">
    <location>
        <position position="265"/>
    </location>
    <ligand>
        <name>Zn(2+)</name>
        <dbReference type="ChEBI" id="CHEBI:29105"/>
    </ligand>
</feature>
<keyword evidence="1 4" id="KW-0489">Methyltransferase</keyword>
<dbReference type="InterPro" id="IPR036589">
    <property type="entry name" value="HCY_dom_sf"/>
</dbReference>
<evidence type="ECO:0000259" key="5">
    <source>
        <dbReference type="PROSITE" id="PS50970"/>
    </source>
</evidence>
<dbReference type="PANTHER" id="PTHR11103">
    <property type="entry name" value="SLR1189 PROTEIN"/>
    <property type="match status" value="1"/>
</dbReference>
<dbReference type="GO" id="GO:0008168">
    <property type="term" value="F:methyltransferase activity"/>
    <property type="evidence" value="ECO:0007669"/>
    <property type="project" value="UniProtKB-UniRule"/>
</dbReference>
<dbReference type="GO" id="GO:0008270">
    <property type="term" value="F:zinc ion binding"/>
    <property type="evidence" value="ECO:0007669"/>
    <property type="project" value="InterPro"/>
</dbReference>
<dbReference type="InterPro" id="IPR017226">
    <property type="entry name" value="BHMT-like"/>
</dbReference>
<keyword evidence="3 4" id="KW-0479">Metal-binding</keyword>
<organism evidence="6 7">
    <name type="scientific">Spiribacter curvatus</name>
    <dbReference type="NCBI Taxonomy" id="1335757"/>
    <lineage>
        <taxon>Bacteria</taxon>
        <taxon>Pseudomonadati</taxon>
        <taxon>Pseudomonadota</taxon>
        <taxon>Gammaproteobacteria</taxon>
        <taxon>Chromatiales</taxon>
        <taxon>Ectothiorhodospiraceae</taxon>
        <taxon>Spiribacter</taxon>
    </lineage>
</organism>
<feature type="binding site" evidence="3 4">
    <location>
        <position position="264"/>
    </location>
    <ligand>
        <name>Zn(2+)</name>
        <dbReference type="ChEBI" id="CHEBI:29105"/>
    </ligand>
</feature>
<dbReference type="Pfam" id="PF02574">
    <property type="entry name" value="S-methyl_trans"/>
    <property type="match status" value="1"/>
</dbReference>
<dbReference type="EMBL" id="CP005990">
    <property type="protein sequence ID" value="AGY91186.1"/>
    <property type="molecule type" value="Genomic_DNA"/>
</dbReference>
<evidence type="ECO:0000256" key="4">
    <source>
        <dbReference type="PROSITE-ProRule" id="PRU00333"/>
    </source>
</evidence>
<dbReference type="eggNOG" id="COG2040">
    <property type="taxonomic scope" value="Bacteria"/>
</dbReference>
<dbReference type="PATRIC" id="fig|1335757.3.peg.163"/>
<dbReference type="InterPro" id="IPR003726">
    <property type="entry name" value="HCY_dom"/>
</dbReference>
<sequence length="287" mass="30084">MGQELRRRSQQPASPLWSAQVMLDEPALVTAAHRDFIAAGAEVITTNTYVATPPRLARDGQPDWFAPLHAAALEAAHRARNEAARPVRIAGCLPPLVASYHAEVVPDDETCLRDYRHIVSAQASGVELFIAETMTLTREAVAATRAARESDRPVWVAFTVDDRNGQQLRSGEALADAARAVVGAGAEAVLVNCSAPEAVSHAMGDLAATGVPFGAYANGFAAAADLQPGGTVDALTAREELTPAAYAAHVRDWIHAGATLVGGCCEIGPAHIAAIDTMRAEPASARD</sequence>
<protein>
    <recommendedName>
        <fullName evidence="5">Hcy-binding domain-containing protein</fullName>
    </recommendedName>
</protein>
<dbReference type="AlphaFoldDB" id="U5T1R0"/>
<dbReference type="PIRSF" id="PIRSF037505">
    <property type="entry name" value="Betaine_HMT"/>
    <property type="match status" value="1"/>
</dbReference>
<dbReference type="PROSITE" id="PS50970">
    <property type="entry name" value="HCY"/>
    <property type="match status" value="1"/>
</dbReference>
<evidence type="ECO:0000313" key="6">
    <source>
        <dbReference type="EMBL" id="AGY91186.1"/>
    </source>
</evidence>
<comment type="cofactor">
    <cofactor evidence="3">
        <name>Zn(2+)</name>
        <dbReference type="ChEBI" id="CHEBI:29105"/>
    </cofactor>
    <text evidence="3">Binds 1 zinc ion per subunit.</text>
</comment>
<name>U5T1R0_9GAMM</name>
<dbReference type="HOGENOM" id="CLU_004914_3_0_6"/>
<dbReference type="GO" id="GO:0009086">
    <property type="term" value="P:methionine biosynthetic process"/>
    <property type="evidence" value="ECO:0007669"/>
    <property type="project" value="InterPro"/>
</dbReference>
<keyword evidence="7" id="KW-1185">Reference proteome</keyword>
<evidence type="ECO:0000313" key="7">
    <source>
        <dbReference type="Proteomes" id="UP000017640"/>
    </source>
</evidence>
<feature type="domain" description="Hcy-binding" evidence="5">
    <location>
        <begin position="1"/>
        <end position="279"/>
    </location>
</feature>
<accession>U5T1R0</accession>
<proteinExistence type="predicted"/>
<keyword evidence="2 4" id="KW-0808">Transferase</keyword>
<keyword evidence="3 4" id="KW-0862">Zinc</keyword>
<dbReference type="STRING" id="1335757.SPICUR_00805"/>
<evidence type="ECO:0000256" key="1">
    <source>
        <dbReference type="ARBA" id="ARBA00022603"/>
    </source>
</evidence>
<dbReference type="Gene3D" id="3.20.20.330">
    <property type="entry name" value="Homocysteine-binding-like domain"/>
    <property type="match status" value="1"/>
</dbReference>
<gene>
    <name evidence="6" type="ORF">SPICUR_00805</name>
</gene>
<dbReference type="KEGG" id="spiu:SPICUR_00805"/>
<dbReference type="PANTHER" id="PTHR11103:SF18">
    <property type="entry name" value="SLR1189 PROTEIN"/>
    <property type="match status" value="1"/>
</dbReference>
<dbReference type="Proteomes" id="UP000017640">
    <property type="component" value="Chromosome"/>
</dbReference>
<dbReference type="SUPFAM" id="SSF82282">
    <property type="entry name" value="Homocysteine S-methyltransferase"/>
    <property type="match status" value="1"/>
</dbReference>
<feature type="binding site" evidence="3 4">
    <location>
        <position position="193"/>
    </location>
    <ligand>
        <name>Zn(2+)</name>
        <dbReference type="ChEBI" id="CHEBI:29105"/>
    </ligand>
</feature>
<reference evidence="6 7" key="1">
    <citation type="journal article" date="2013" name="BMC Genomics">
        <title>Genomes of "Spiribacter", a streamlined, successful halophilic bacterium.</title>
        <authorList>
            <person name="Lopez-Perez M."/>
            <person name="Ghai R."/>
            <person name="Leon M.J."/>
            <person name="Rodriguez-Olmos A."/>
            <person name="Copa-Patino J.L."/>
            <person name="Soliveri J."/>
            <person name="Sanchez-Porro C."/>
            <person name="Ventosa A."/>
            <person name="Rodriguez-Valera F."/>
        </authorList>
    </citation>
    <scope>NUCLEOTIDE SEQUENCE [LARGE SCALE GENOMIC DNA]</scope>
    <source>
        <strain evidence="6 7">UAH-SP71</strain>
    </source>
</reference>